<reference evidence="5 6" key="1">
    <citation type="submission" date="2018-02" db="EMBL/GenBank/DDBJ databases">
        <title>Comparative genomes isolates from brazilian mangrove.</title>
        <authorList>
            <person name="Araujo J.E."/>
            <person name="Taketani R.G."/>
            <person name="Silva M.C.P."/>
            <person name="Loureco M.V."/>
            <person name="Andreote F.D."/>
        </authorList>
    </citation>
    <scope>NUCLEOTIDE SEQUENCE [LARGE SCALE GENOMIC DNA]</scope>
    <source>
        <strain evidence="5 6">HEX-2 MGV</strain>
    </source>
</reference>
<dbReference type="SUPFAM" id="SSF53474">
    <property type="entry name" value="alpha/beta-Hydrolases"/>
    <property type="match status" value="1"/>
</dbReference>
<evidence type="ECO:0000256" key="1">
    <source>
        <dbReference type="ARBA" id="ARBA00022487"/>
    </source>
</evidence>
<evidence type="ECO:0000313" key="6">
    <source>
        <dbReference type="Proteomes" id="UP000240009"/>
    </source>
</evidence>
<keyword evidence="1" id="KW-0719">Serine esterase</keyword>
<feature type="domain" description="4-O-methyl-glucuronoyl methylesterase-like" evidence="4">
    <location>
        <begin position="214"/>
        <end position="361"/>
    </location>
</feature>
<dbReference type="GO" id="GO:0052689">
    <property type="term" value="F:carboxylic ester hydrolase activity"/>
    <property type="evidence" value="ECO:0007669"/>
    <property type="project" value="UniProtKB-KW"/>
</dbReference>
<evidence type="ECO:0000313" key="5">
    <source>
        <dbReference type="EMBL" id="PQO27674.1"/>
    </source>
</evidence>
<sequence>MSSALPAQQDKVIYDEADVPGYFLQDPLLKGDGHDVKDAEDWEKVRRPEIFKLFEDMVYGKAPPAPEKIHFKVKESSDEAYDGKAKRRQVAIQLTDDPDGPVLNLLIYLPKTDQPVPTFLALNFYGNASINNDPAVFLPTSWLRDNKEKGVENHKATEKLRGSSSSRWPVEMILDKGYGLATAYYGDIDPDFDDGFENGIHPFFSGGAKPKPSEWGSIAAWAWGMSRALDYLQQDKEVDGSKVISMGHSRLGKTALWAGATDSRFAAVISNNSGCGGAALSKRAFGETVKRINTNFPHWFCDNFTQYNDWEKALPVDQHELIALIAPRPCLVCSAEEDRWADPRGEFLSAKHASPVYEFLGVEGLKADEMPAVDQPVLSRLGYVIRAGGHDVKPIDWQRYMEFADAHVRGK</sequence>
<gene>
    <name evidence="5" type="ORF">C5Y96_18385</name>
</gene>
<dbReference type="Proteomes" id="UP000240009">
    <property type="component" value="Unassembled WGS sequence"/>
</dbReference>
<dbReference type="Pfam" id="PF22244">
    <property type="entry name" value="GCE_fung"/>
    <property type="match status" value="1"/>
</dbReference>
<evidence type="ECO:0000256" key="3">
    <source>
        <dbReference type="ARBA" id="ARBA00022801"/>
    </source>
</evidence>
<keyword evidence="2" id="KW-0732">Signal</keyword>
<evidence type="ECO:0000256" key="2">
    <source>
        <dbReference type="ARBA" id="ARBA00022729"/>
    </source>
</evidence>
<dbReference type="AlphaFoldDB" id="A0A2S8F6V8"/>
<dbReference type="EMBL" id="PUIA01000057">
    <property type="protein sequence ID" value="PQO27674.1"/>
    <property type="molecule type" value="Genomic_DNA"/>
</dbReference>
<dbReference type="InterPro" id="IPR054579">
    <property type="entry name" value="GCE-like_dom"/>
</dbReference>
<dbReference type="Gene3D" id="3.40.50.1820">
    <property type="entry name" value="alpha/beta hydrolase"/>
    <property type="match status" value="1"/>
</dbReference>
<comment type="caution">
    <text evidence="5">The sequence shown here is derived from an EMBL/GenBank/DDBJ whole genome shotgun (WGS) entry which is preliminary data.</text>
</comment>
<proteinExistence type="predicted"/>
<name>A0A2S8F6V8_9BACT</name>
<protein>
    <submittedName>
        <fullName evidence="5">Acetylxylan esterase</fullName>
    </submittedName>
</protein>
<dbReference type="InterPro" id="IPR029058">
    <property type="entry name" value="AB_hydrolase_fold"/>
</dbReference>
<dbReference type="OrthoDB" id="9809261at2"/>
<accession>A0A2S8F6V8</accession>
<organism evidence="5 6">
    <name type="scientific">Blastopirellula marina</name>
    <dbReference type="NCBI Taxonomy" id="124"/>
    <lineage>
        <taxon>Bacteria</taxon>
        <taxon>Pseudomonadati</taxon>
        <taxon>Planctomycetota</taxon>
        <taxon>Planctomycetia</taxon>
        <taxon>Pirellulales</taxon>
        <taxon>Pirellulaceae</taxon>
        <taxon>Blastopirellula</taxon>
    </lineage>
</organism>
<keyword evidence="3" id="KW-0378">Hydrolase</keyword>
<evidence type="ECO:0000259" key="4">
    <source>
        <dbReference type="Pfam" id="PF22244"/>
    </source>
</evidence>